<reference evidence="2" key="2">
    <citation type="journal article" date="2023" name="Microbiol Resour">
        <title>Decontamination and Annotation of the Draft Genome Sequence of the Oomycete Lagenidium giganteum ARSEF 373.</title>
        <authorList>
            <person name="Morgan W.R."/>
            <person name="Tartar A."/>
        </authorList>
    </citation>
    <scope>NUCLEOTIDE SEQUENCE</scope>
    <source>
        <strain evidence="2">ARSEF 373</strain>
    </source>
</reference>
<keyword evidence="1" id="KW-1133">Transmembrane helix</keyword>
<dbReference type="InterPro" id="IPR046368">
    <property type="entry name" value="Tag1"/>
</dbReference>
<dbReference type="GO" id="GO:0016020">
    <property type="term" value="C:membrane"/>
    <property type="evidence" value="ECO:0007669"/>
    <property type="project" value="TreeGrafter"/>
</dbReference>
<keyword evidence="3" id="KW-1185">Reference proteome</keyword>
<dbReference type="AlphaFoldDB" id="A0AAV2YKV4"/>
<dbReference type="PANTHER" id="PTHR35895">
    <property type="entry name" value="CHROMOSOME 16, WHOLE GENOME SHOTGUN SEQUENCE"/>
    <property type="match status" value="1"/>
</dbReference>
<dbReference type="InterPro" id="IPR022185">
    <property type="entry name" value="DUF3712"/>
</dbReference>
<sequence length="1152" mass="125744">MARDDDDDGSAGTYDRLDVEEPLLPTKYHAVERPARRTPWYKRTVTKVLVTAAAVLAVVWIVLASLMHRLALHAIAGTEMAIDRMELLHPRHDRVDMTIAMRVVSSSPFTALVDGTSYAIQYDGHRVGAFAAPSMTIAHGTNHQLFENVTLIVHNRSAWDAFAKAMIQEESTASVIKASLNVHVHLLAGIIRLSASDVAMTKNMTIEGMRGLRQMKILDVRMTNSTQTTVITDITTCLHNPSVMTIHPVGKICMHAYHPNVSRDTLVVELASEQDVAITRARMDPSDPQCAAQGDKKTMAYGYNLLQLKGTMVAKYSDAINDLISKYLGRVDAELTVVSCSPSATSVELFNPAMQGLVIPTKLPAREEPLVGRMFFESIRLDEPQRGKENSEIGLATGVVVETSSPLGPHSALDLTQIQMKVGLYADVGASYKQGSRQIGELLTTNVDIINGHLVETSNISVNAVARLVFPDSGQLFGSFVRESMRNSSVKMQVKGTLDVLAHGALGNIHLKDLPMDVTSCMRGMRNFDNVTVESFSLPGTGSAEHGETMSTHIALWNPSLFTVAIGDMEFGLQLPHGETFGQLSGVMNMAPGLNALEMSGKLQPIKDSHGAVSSGVSQFFSAYLQGKSSALAVTISRIQFDTCIWMKHALVGMEIQTTFPGVDRGFNMISNIQIRELDVVMREVSPGREFESELSNTDMAVRTDMSAEVLMPTSIKIPIDISNLSVALLLENARNKSMGMLRSGVERCEYNQTAGGAFRLNMNHSYSMIFAEHDQVEAMSGFVQDLLTQSGSVILRLTLDGRQPDQGAFPMVETRMGTLALKHIPVDGTPMIPGMHGFRDPPVKILRVDIVKGSQEKMLLTMEFEISNPSSVRTSLGTLKFGVVSNGHLMGTASIADFSLECCGKKTVLRGSFEFAPHKEDMAAASIFLSNFVSGYFTDGKPQEISIRGSKESTPLDILQPALSSLTIPSMLPTLADLFPKTPTLVTSSLLYPPSLLHLTRVATALELRNPFREDITVTDVDLHLYPCRDQQKEGENLVCKEYYKEELARFHPQAFENIFIPSQTAGCFSCCQGAGCEHKMKLCPRGKAGSCMNADVSTLLSPEAIAAIFHTATSGLLMKVNGTIGASIGAYPTRMFYRQEGLIVHMARLL</sequence>
<protein>
    <recommendedName>
        <fullName evidence="4">AsmA-like C-terminal domain-containing protein</fullName>
    </recommendedName>
</protein>
<proteinExistence type="predicted"/>
<accession>A0AAV2YKV4</accession>
<organism evidence="2 3">
    <name type="scientific">Lagenidium giganteum</name>
    <dbReference type="NCBI Taxonomy" id="4803"/>
    <lineage>
        <taxon>Eukaryota</taxon>
        <taxon>Sar</taxon>
        <taxon>Stramenopiles</taxon>
        <taxon>Oomycota</taxon>
        <taxon>Peronosporomycetes</taxon>
        <taxon>Pythiales</taxon>
        <taxon>Pythiaceae</taxon>
    </lineage>
</organism>
<dbReference type="Proteomes" id="UP001146120">
    <property type="component" value="Unassembled WGS sequence"/>
</dbReference>
<dbReference type="PANTHER" id="PTHR35895:SF1">
    <property type="entry name" value="LIPID-BINDING SERUM GLYCOPROTEIN C-TERMINAL DOMAIN-CONTAINING PROTEIN"/>
    <property type="match status" value="1"/>
</dbReference>
<keyword evidence="1" id="KW-0812">Transmembrane</keyword>
<keyword evidence="1" id="KW-0472">Membrane</keyword>
<evidence type="ECO:0000256" key="1">
    <source>
        <dbReference type="SAM" id="Phobius"/>
    </source>
</evidence>
<dbReference type="EMBL" id="DAKRPA010000236">
    <property type="protein sequence ID" value="DAZ94725.1"/>
    <property type="molecule type" value="Genomic_DNA"/>
</dbReference>
<comment type="caution">
    <text evidence="2">The sequence shown here is derived from an EMBL/GenBank/DDBJ whole genome shotgun (WGS) entry which is preliminary data.</text>
</comment>
<evidence type="ECO:0000313" key="3">
    <source>
        <dbReference type="Proteomes" id="UP001146120"/>
    </source>
</evidence>
<dbReference type="SUPFAM" id="SSF117070">
    <property type="entry name" value="LEA14-like"/>
    <property type="match status" value="1"/>
</dbReference>
<evidence type="ECO:0000313" key="2">
    <source>
        <dbReference type="EMBL" id="DAZ94725.1"/>
    </source>
</evidence>
<gene>
    <name evidence="2" type="ORF">N0F65_012678</name>
</gene>
<reference evidence="2" key="1">
    <citation type="submission" date="2022-11" db="EMBL/GenBank/DDBJ databases">
        <authorList>
            <person name="Morgan W.R."/>
            <person name="Tartar A."/>
        </authorList>
    </citation>
    <scope>NUCLEOTIDE SEQUENCE</scope>
    <source>
        <strain evidence="2">ARSEF 373</strain>
    </source>
</reference>
<feature type="transmembrane region" description="Helical" evidence="1">
    <location>
        <begin position="45"/>
        <end position="67"/>
    </location>
</feature>
<name>A0AAV2YKV4_9STRA</name>
<evidence type="ECO:0008006" key="4">
    <source>
        <dbReference type="Google" id="ProtNLM"/>
    </source>
</evidence>
<dbReference type="Pfam" id="PF12505">
    <property type="entry name" value="DUF3712"/>
    <property type="match status" value="3"/>
</dbReference>